<evidence type="ECO:0000313" key="4">
    <source>
        <dbReference type="Proteomes" id="UP001280121"/>
    </source>
</evidence>
<sequence>MYFECNDVNAARRVFDKISEPCVVSFNAIITGCARRSRPNEALSLFRELQERNLKPTDVTMLSALSSCVLLGSLELGKWIHEYIKKYGFDMYVKVSTTFIDVCKLWELG</sequence>
<accession>A0AAD9WM32</accession>
<dbReference type="PANTHER" id="PTHR47926:SF488">
    <property type="entry name" value="DYW DOMAIN-CONTAINING PROTEIN"/>
    <property type="match status" value="1"/>
</dbReference>
<dbReference type="Gene3D" id="1.25.40.10">
    <property type="entry name" value="Tetratricopeptide repeat domain"/>
    <property type="match status" value="1"/>
</dbReference>
<dbReference type="AlphaFoldDB" id="A0AAD9WM32"/>
<dbReference type="InterPro" id="IPR011990">
    <property type="entry name" value="TPR-like_helical_dom_sf"/>
</dbReference>
<dbReference type="PANTHER" id="PTHR47926">
    <property type="entry name" value="PENTATRICOPEPTIDE REPEAT-CONTAINING PROTEIN"/>
    <property type="match status" value="1"/>
</dbReference>
<dbReference type="GO" id="GO:0003723">
    <property type="term" value="F:RNA binding"/>
    <property type="evidence" value="ECO:0007669"/>
    <property type="project" value="InterPro"/>
</dbReference>
<name>A0AAD9WM32_9ROSI</name>
<keyword evidence="4" id="KW-1185">Reference proteome</keyword>
<dbReference type="InterPro" id="IPR002885">
    <property type="entry name" value="PPR_rpt"/>
</dbReference>
<reference evidence="3" key="1">
    <citation type="journal article" date="2023" name="Plant J.">
        <title>Genome sequences and population genomics provide insights into the demographic history, inbreeding, and mutation load of two 'living fossil' tree species of Dipteronia.</title>
        <authorList>
            <person name="Feng Y."/>
            <person name="Comes H.P."/>
            <person name="Chen J."/>
            <person name="Zhu S."/>
            <person name="Lu R."/>
            <person name="Zhang X."/>
            <person name="Li P."/>
            <person name="Qiu J."/>
            <person name="Olsen K.M."/>
            <person name="Qiu Y."/>
        </authorList>
    </citation>
    <scope>NUCLEOTIDE SEQUENCE</scope>
    <source>
        <strain evidence="3">KIB01</strain>
    </source>
</reference>
<dbReference type="Pfam" id="PF13041">
    <property type="entry name" value="PPR_2"/>
    <property type="match status" value="1"/>
</dbReference>
<organism evidence="3 4">
    <name type="scientific">Dipteronia dyeriana</name>
    <dbReference type="NCBI Taxonomy" id="168575"/>
    <lineage>
        <taxon>Eukaryota</taxon>
        <taxon>Viridiplantae</taxon>
        <taxon>Streptophyta</taxon>
        <taxon>Embryophyta</taxon>
        <taxon>Tracheophyta</taxon>
        <taxon>Spermatophyta</taxon>
        <taxon>Magnoliopsida</taxon>
        <taxon>eudicotyledons</taxon>
        <taxon>Gunneridae</taxon>
        <taxon>Pentapetalae</taxon>
        <taxon>rosids</taxon>
        <taxon>malvids</taxon>
        <taxon>Sapindales</taxon>
        <taxon>Sapindaceae</taxon>
        <taxon>Hippocastanoideae</taxon>
        <taxon>Acereae</taxon>
        <taxon>Dipteronia</taxon>
    </lineage>
</organism>
<evidence type="ECO:0000313" key="3">
    <source>
        <dbReference type="EMBL" id="KAK2636211.1"/>
    </source>
</evidence>
<dbReference type="Proteomes" id="UP001280121">
    <property type="component" value="Unassembled WGS sequence"/>
</dbReference>
<feature type="repeat" description="PPR" evidence="2">
    <location>
        <begin position="22"/>
        <end position="56"/>
    </location>
</feature>
<comment type="caution">
    <text evidence="3">The sequence shown here is derived from an EMBL/GenBank/DDBJ whole genome shotgun (WGS) entry which is preliminary data.</text>
</comment>
<proteinExistence type="predicted"/>
<protein>
    <recommendedName>
        <fullName evidence="5">Pentatricopeptide repeat-containing protein</fullName>
    </recommendedName>
</protein>
<dbReference type="GO" id="GO:0009451">
    <property type="term" value="P:RNA modification"/>
    <property type="evidence" value="ECO:0007669"/>
    <property type="project" value="InterPro"/>
</dbReference>
<dbReference type="PROSITE" id="PS51375">
    <property type="entry name" value="PPR"/>
    <property type="match status" value="1"/>
</dbReference>
<keyword evidence="1" id="KW-0677">Repeat</keyword>
<evidence type="ECO:0000256" key="2">
    <source>
        <dbReference type="PROSITE-ProRule" id="PRU00708"/>
    </source>
</evidence>
<evidence type="ECO:0000256" key="1">
    <source>
        <dbReference type="ARBA" id="ARBA00022737"/>
    </source>
</evidence>
<evidence type="ECO:0008006" key="5">
    <source>
        <dbReference type="Google" id="ProtNLM"/>
    </source>
</evidence>
<gene>
    <name evidence="3" type="ORF">Ddye_031003</name>
</gene>
<dbReference type="InterPro" id="IPR046960">
    <property type="entry name" value="PPR_At4g14850-like_plant"/>
</dbReference>
<dbReference type="EMBL" id="JANJYI010000009">
    <property type="protein sequence ID" value="KAK2636211.1"/>
    <property type="molecule type" value="Genomic_DNA"/>
</dbReference>
<dbReference type="NCBIfam" id="TIGR00756">
    <property type="entry name" value="PPR"/>
    <property type="match status" value="1"/>
</dbReference>